<dbReference type="AlphaFoldDB" id="A0A450TWG1"/>
<evidence type="ECO:0000259" key="3">
    <source>
        <dbReference type="Pfam" id="PF00294"/>
    </source>
</evidence>
<dbReference type="PANTHER" id="PTHR10584:SF166">
    <property type="entry name" value="RIBOKINASE"/>
    <property type="match status" value="1"/>
</dbReference>
<proteinExistence type="predicted"/>
<dbReference type="Pfam" id="PF00294">
    <property type="entry name" value="PfkB"/>
    <property type="match status" value="1"/>
</dbReference>
<dbReference type="InterPro" id="IPR011611">
    <property type="entry name" value="PfkB_dom"/>
</dbReference>
<organism evidence="4">
    <name type="scientific">Candidatus Kentrum sp. FW</name>
    <dbReference type="NCBI Taxonomy" id="2126338"/>
    <lineage>
        <taxon>Bacteria</taxon>
        <taxon>Pseudomonadati</taxon>
        <taxon>Pseudomonadota</taxon>
        <taxon>Gammaproteobacteria</taxon>
        <taxon>Candidatus Kentrum</taxon>
    </lineage>
</organism>
<evidence type="ECO:0000256" key="1">
    <source>
        <dbReference type="ARBA" id="ARBA00022679"/>
    </source>
</evidence>
<protein>
    <submittedName>
        <fullName evidence="4">Adenosine kinase</fullName>
    </submittedName>
</protein>
<name>A0A450TWG1_9GAMM</name>
<accession>A0A450TWG1</accession>
<keyword evidence="2 4" id="KW-0418">Kinase</keyword>
<dbReference type="InterPro" id="IPR002173">
    <property type="entry name" value="Carboh/pur_kinase_PfkB_CS"/>
</dbReference>
<dbReference type="CDD" id="cd01942">
    <property type="entry name" value="ribokinase_group_A"/>
    <property type="match status" value="1"/>
</dbReference>
<gene>
    <name evidence="4" type="ORF">BECKFW1821C_GA0114237_104910</name>
</gene>
<sequence length="310" mass="34275">MAALICGSLAYDNIMVFQDRFGNHILPDKIDILNVSFQISEMRREFGGCAGNITYGLTLLGETAFPMATIGSDFSAYADWMDSNGVTRRYLTAIDNTYTAQAFIITDSDGNQITMFHPGAMAFSHRNSVSTVEDVTLGIVSPDSYDGMKQHAVDFAERGVPFLFDPGQGMTMFCREDLNIFLDQASWVAVNGYEWEMLQERTGFSTTQVLERVQALIITQGAEGSLIYTRKGRIEITALPVRRAVDPTGCGDAYRAGVLYGLLGGMDWETTGRIATLMGAINAQYIGTQNYYFVPDDFESRFKAAFGYAF</sequence>
<reference evidence="4" key="1">
    <citation type="submission" date="2019-02" db="EMBL/GenBank/DDBJ databases">
        <authorList>
            <person name="Gruber-Vodicka R. H."/>
            <person name="Seah K. B. B."/>
        </authorList>
    </citation>
    <scope>NUCLEOTIDE SEQUENCE</scope>
    <source>
        <strain evidence="4">BECK_BZ131</strain>
    </source>
</reference>
<dbReference type="GO" id="GO:0016301">
    <property type="term" value="F:kinase activity"/>
    <property type="evidence" value="ECO:0007669"/>
    <property type="project" value="UniProtKB-KW"/>
</dbReference>
<dbReference type="InterPro" id="IPR029056">
    <property type="entry name" value="Ribokinase-like"/>
</dbReference>
<dbReference type="Gene3D" id="3.40.1190.20">
    <property type="match status" value="1"/>
</dbReference>
<keyword evidence="1" id="KW-0808">Transferase</keyword>
<dbReference type="SUPFAM" id="SSF53613">
    <property type="entry name" value="Ribokinase-like"/>
    <property type="match status" value="1"/>
</dbReference>
<evidence type="ECO:0000313" key="4">
    <source>
        <dbReference type="EMBL" id="VFJ73391.1"/>
    </source>
</evidence>
<dbReference type="EMBL" id="CAADFE010000049">
    <property type="protein sequence ID" value="VFJ73391.1"/>
    <property type="molecule type" value="Genomic_DNA"/>
</dbReference>
<dbReference type="PANTHER" id="PTHR10584">
    <property type="entry name" value="SUGAR KINASE"/>
    <property type="match status" value="1"/>
</dbReference>
<dbReference type="PROSITE" id="PS00583">
    <property type="entry name" value="PFKB_KINASES_1"/>
    <property type="match status" value="1"/>
</dbReference>
<feature type="domain" description="Carbohydrate kinase PfkB" evidence="3">
    <location>
        <begin position="35"/>
        <end position="290"/>
    </location>
</feature>
<evidence type="ECO:0000256" key="2">
    <source>
        <dbReference type="ARBA" id="ARBA00022777"/>
    </source>
</evidence>